<sequence>MDATPHEPNTRAVKRPSSIAELTERAMLNLYDHTKEFSYHLRLAEKYRKEGKESAKRGDLEAAFVELLRAATLVLEKLPGHRGYQTMLNLSQRQNLALNGQDILENLSDIKPTLVDRYNKWLQDHPKDIDQERTSNARTQEISQKAEEKATSPIPDAGTIRYPSLMSQHQKNAGLLSLSRIHGCRGW</sequence>
<dbReference type="Gene3D" id="1.20.58.80">
    <property type="entry name" value="Phosphotransferase system, lactose/cellobiose-type IIA subunit"/>
    <property type="match status" value="1"/>
</dbReference>
<feature type="region of interest" description="Disordered" evidence="1">
    <location>
        <begin position="126"/>
        <end position="159"/>
    </location>
</feature>
<organism evidence="3 4">
    <name type="scientific">Psilocybe cf. subviscida</name>
    <dbReference type="NCBI Taxonomy" id="2480587"/>
    <lineage>
        <taxon>Eukaryota</taxon>
        <taxon>Fungi</taxon>
        <taxon>Dikarya</taxon>
        <taxon>Basidiomycota</taxon>
        <taxon>Agaricomycotina</taxon>
        <taxon>Agaricomycetes</taxon>
        <taxon>Agaricomycetidae</taxon>
        <taxon>Agaricales</taxon>
        <taxon>Agaricineae</taxon>
        <taxon>Strophariaceae</taxon>
        <taxon>Psilocybe</taxon>
    </lineage>
</organism>
<comment type="caution">
    <text evidence="3">The sequence shown here is derived from an EMBL/GenBank/DDBJ whole genome shotgun (WGS) entry which is preliminary data.</text>
</comment>
<gene>
    <name evidence="3" type="ORF">D9619_010079</name>
</gene>
<dbReference type="Pfam" id="PF08969">
    <property type="entry name" value="USP8_dimer"/>
    <property type="match status" value="1"/>
</dbReference>
<proteinExistence type="predicted"/>
<dbReference type="GO" id="GO:0070536">
    <property type="term" value="P:protein K63-linked deubiquitination"/>
    <property type="evidence" value="ECO:0007669"/>
    <property type="project" value="TreeGrafter"/>
</dbReference>
<evidence type="ECO:0000256" key="1">
    <source>
        <dbReference type="SAM" id="MobiDB-lite"/>
    </source>
</evidence>
<dbReference type="AlphaFoldDB" id="A0A8H5BKW5"/>
<dbReference type="GO" id="GO:0061578">
    <property type="term" value="F:K63-linked deubiquitinase activity"/>
    <property type="evidence" value="ECO:0007669"/>
    <property type="project" value="TreeGrafter"/>
</dbReference>
<feature type="domain" description="USP8 dimerisation" evidence="2">
    <location>
        <begin position="17"/>
        <end position="120"/>
    </location>
</feature>
<dbReference type="EMBL" id="JAACJJ010000015">
    <property type="protein sequence ID" value="KAF5325172.1"/>
    <property type="molecule type" value="Genomic_DNA"/>
</dbReference>
<dbReference type="OrthoDB" id="2965483at2759"/>
<dbReference type="PANTHER" id="PTHR12947:SF13">
    <property type="entry name" value="FI19924P1"/>
    <property type="match status" value="1"/>
</dbReference>
<keyword evidence="4" id="KW-1185">Reference proteome</keyword>
<protein>
    <recommendedName>
        <fullName evidence="2">USP8 dimerisation domain-containing protein</fullName>
    </recommendedName>
</protein>
<accession>A0A8H5BKW5</accession>
<evidence type="ECO:0000259" key="2">
    <source>
        <dbReference type="Pfam" id="PF08969"/>
    </source>
</evidence>
<dbReference type="InterPro" id="IPR015063">
    <property type="entry name" value="USP8_dimer"/>
</dbReference>
<dbReference type="PANTHER" id="PTHR12947">
    <property type="entry name" value="AMSH-LIKE PROTEASE"/>
    <property type="match status" value="1"/>
</dbReference>
<evidence type="ECO:0000313" key="3">
    <source>
        <dbReference type="EMBL" id="KAF5325172.1"/>
    </source>
</evidence>
<dbReference type="GO" id="GO:0016020">
    <property type="term" value="C:membrane"/>
    <property type="evidence" value="ECO:0007669"/>
    <property type="project" value="TreeGrafter"/>
</dbReference>
<evidence type="ECO:0000313" key="4">
    <source>
        <dbReference type="Proteomes" id="UP000567179"/>
    </source>
</evidence>
<dbReference type="GO" id="GO:0005768">
    <property type="term" value="C:endosome"/>
    <property type="evidence" value="ECO:0007669"/>
    <property type="project" value="TreeGrafter"/>
</dbReference>
<dbReference type="Proteomes" id="UP000567179">
    <property type="component" value="Unassembled WGS sequence"/>
</dbReference>
<feature type="compositionally biased region" description="Basic and acidic residues" evidence="1">
    <location>
        <begin position="126"/>
        <end position="135"/>
    </location>
</feature>
<name>A0A8H5BKW5_9AGAR</name>
<reference evidence="3 4" key="1">
    <citation type="journal article" date="2020" name="ISME J.">
        <title>Uncovering the hidden diversity of litter-decomposition mechanisms in mushroom-forming fungi.</title>
        <authorList>
            <person name="Floudas D."/>
            <person name="Bentzer J."/>
            <person name="Ahren D."/>
            <person name="Johansson T."/>
            <person name="Persson P."/>
            <person name="Tunlid A."/>
        </authorList>
    </citation>
    <scope>NUCLEOTIDE SEQUENCE [LARGE SCALE GENOMIC DNA]</scope>
    <source>
        <strain evidence="3 4">CBS 101986</strain>
    </source>
</reference>